<name>A0ABS0T108_9CAUL</name>
<dbReference type="EMBL" id="JADWOX010000013">
    <property type="protein sequence ID" value="MBI1685534.1"/>
    <property type="molecule type" value="Genomic_DNA"/>
</dbReference>
<gene>
    <name evidence="2" type="ORF">I4Q42_17835</name>
</gene>
<keyword evidence="1" id="KW-0472">Membrane</keyword>
<comment type="caution">
    <text evidence="2">The sequence shown here is derived from an EMBL/GenBank/DDBJ whole genome shotgun (WGS) entry which is preliminary data.</text>
</comment>
<keyword evidence="3" id="KW-1185">Reference proteome</keyword>
<feature type="transmembrane region" description="Helical" evidence="1">
    <location>
        <begin position="85"/>
        <end position="106"/>
    </location>
</feature>
<evidence type="ECO:0000313" key="3">
    <source>
        <dbReference type="Proteomes" id="UP000639859"/>
    </source>
</evidence>
<evidence type="ECO:0000256" key="1">
    <source>
        <dbReference type="SAM" id="Phobius"/>
    </source>
</evidence>
<keyword evidence="1" id="KW-0812">Transmembrane</keyword>
<feature type="transmembrane region" description="Helical" evidence="1">
    <location>
        <begin position="12"/>
        <end position="37"/>
    </location>
</feature>
<organism evidence="2 3">
    <name type="scientific">Caulobacter hibisci</name>
    <dbReference type="NCBI Taxonomy" id="2035993"/>
    <lineage>
        <taxon>Bacteria</taxon>
        <taxon>Pseudomonadati</taxon>
        <taxon>Pseudomonadota</taxon>
        <taxon>Alphaproteobacteria</taxon>
        <taxon>Caulobacterales</taxon>
        <taxon>Caulobacteraceae</taxon>
        <taxon>Caulobacter</taxon>
    </lineage>
</organism>
<feature type="transmembrane region" description="Helical" evidence="1">
    <location>
        <begin position="57"/>
        <end position="78"/>
    </location>
</feature>
<keyword evidence="1" id="KW-1133">Transmembrane helix</keyword>
<sequence>MDDRRAFLRTWLIFTLAGPTVHMTLWCAFYLAVVSTWRDVAPPGYGWTSLTAQSPALVLAWLWQAGPASLTGLVAAGMAPRLSRLPWLVASALVGGGFSAVFALLAMRFDGIAQAALLGALSAAIVGSIALCAVPRAARPA</sequence>
<dbReference type="Proteomes" id="UP000639859">
    <property type="component" value="Unassembled WGS sequence"/>
</dbReference>
<accession>A0ABS0T108</accession>
<protein>
    <submittedName>
        <fullName evidence="2">Uncharacterized protein</fullName>
    </submittedName>
</protein>
<reference evidence="2 3" key="1">
    <citation type="submission" date="2020-11" db="EMBL/GenBank/DDBJ databases">
        <title>genome sequence of strain KACC 18849.</title>
        <authorList>
            <person name="Gao J."/>
            <person name="Zhang X."/>
        </authorList>
    </citation>
    <scope>NUCLEOTIDE SEQUENCE [LARGE SCALE GENOMIC DNA]</scope>
    <source>
        <strain evidence="2 3">KACC 18849</strain>
    </source>
</reference>
<evidence type="ECO:0000313" key="2">
    <source>
        <dbReference type="EMBL" id="MBI1685534.1"/>
    </source>
</evidence>
<feature type="transmembrane region" description="Helical" evidence="1">
    <location>
        <begin position="112"/>
        <end position="134"/>
    </location>
</feature>
<proteinExistence type="predicted"/>
<dbReference type="RefSeq" id="WP_198577437.1">
    <property type="nucleotide sequence ID" value="NZ_JADWOX010000013.1"/>
</dbReference>